<feature type="region of interest" description="Disordered" evidence="1">
    <location>
        <begin position="59"/>
        <end position="92"/>
    </location>
</feature>
<proteinExistence type="predicted"/>
<keyword evidence="3" id="KW-1185">Reference proteome</keyword>
<name>A0ABQ6I6Z7_9MICO</name>
<organism evidence="2 3">
    <name type="scientific">Luteimicrobium album</name>
    <dbReference type="NCBI Taxonomy" id="1054550"/>
    <lineage>
        <taxon>Bacteria</taxon>
        <taxon>Bacillati</taxon>
        <taxon>Actinomycetota</taxon>
        <taxon>Actinomycetes</taxon>
        <taxon>Micrococcales</taxon>
        <taxon>Luteimicrobium</taxon>
    </lineage>
</organism>
<gene>
    <name evidence="2" type="ORF">GCM10025864_39710</name>
</gene>
<feature type="compositionally biased region" description="Acidic residues" evidence="1">
    <location>
        <begin position="1"/>
        <end position="10"/>
    </location>
</feature>
<dbReference type="EMBL" id="BSUK01000001">
    <property type="protein sequence ID" value="GMA26212.1"/>
    <property type="molecule type" value="Genomic_DNA"/>
</dbReference>
<evidence type="ECO:0000256" key="1">
    <source>
        <dbReference type="SAM" id="MobiDB-lite"/>
    </source>
</evidence>
<evidence type="ECO:0000313" key="2">
    <source>
        <dbReference type="EMBL" id="GMA26212.1"/>
    </source>
</evidence>
<sequence>MTDTTDDAPAEGDVVQTPTEPTPVDNTTAPDVVLRALGFDPEAVQAVILTPTSVVAVAADYPDPPEATGYPETDGSQPVVPDEPEGVADTSA</sequence>
<comment type="caution">
    <text evidence="2">The sequence shown here is derived from an EMBL/GenBank/DDBJ whole genome shotgun (WGS) entry which is preliminary data.</text>
</comment>
<feature type="compositionally biased region" description="Polar residues" evidence="1">
    <location>
        <begin position="16"/>
        <end position="28"/>
    </location>
</feature>
<dbReference type="Proteomes" id="UP001157091">
    <property type="component" value="Unassembled WGS sequence"/>
</dbReference>
<accession>A0ABQ6I6Z7</accession>
<evidence type="ECO:0000313" key="3">
    <source>
        <dbReference type="Proteomes" id="UP001157091"/>
    </source>
</evidence>
<feature type="region of interest" description="Disordered" evidence="1">
    <location>
        <begin position="1"/>
        <end position="28"/>
    </location>
</feature>
<protein>
    <submittedName>
        <fullName evidence="2">Uncharacterized protein</fullName>
    </submittedName>
</protein>
<reference evidence="3" key="1">
    <citation type="journal article" date="2019" name="Int. J. Syst. Evol. Microbiol.">
        <title>The Global Catalogue of Microorganisms (GCM) 10K type strain sequencing project: providing services to taxonomists for standard genome sequencing and annotation.</title>
        <authorList>
            <consortium name="The Broad Institute Genomics Platform"/>
            <consortium name="The Broad Institute Genome Sequencing Center for Infectious Disease"/>
            <person name="Wu L."/>
            <person name="Ma J."/>
        </authorList>
    </citation>
    <scope>NUCLEOTIDE SEQUENCE [LARGE SCALE GENOMIC DNA]</scope>
    <source>
        <strain evidence="3">NBRC 106348</strain>
    </source>
</reference>
<dbReference type="RefSeq" id="WP_284294566.1">
    <property type="nucleotide sequence ID" value="NZ_BSUK01000001.1"/>
</dbReference>